<sequence>MEQATQQQSRPRGLSFHSNKSNKSRDNATPKSPSKTKHERKASDHYDPNSKANPNAAMNEQQPIAEALTKPTLASLRSFQHTDTAGNPIADPDLSNPTRSRWERPLDTIRSFEAAIDGEYRRRAQSMRADQTDVMSGYGSRRSSYYGGGGGGGYNDQNRFSTASGYFPQRQTQRDSYADGYGQGGPVGGPPRLRYGNRMQSDPGWNTRQSQQGVYPMNGYQQSRDTVNTNGSNGSHSDGPYSNDPSNSENSSIERGIPVQPPQQDMGSQYGFNGFGRGPIMEEYAQGPPPPAHGMPSQNGMAPPPPKHAAQAAPIKLGGGGPPATENTRPAMLSKKSSDAGDKRKSWFKRRFSKE</sequence>
<reference evidence="3" key="1">
    <citation type="journal article" date="2019" name="bioRxiv">
        <title>Genomics, evolutionary history and diagnostics of the Alternaria alternata species group including apple and Asian pear pathotypes.</title>
        <authorList>
            <person name="Armitage A.D."/>
            <person name="Cockerton H.M."/>
            <person name="Sreenivasaprasad S."/>
            <person name="Woodhall J.W."/>
            <person name="Lane C.R."/>
            <person name="Harrison R.J."/>
            <person name="Clarkson J.P."/>
        </authorList>
    </citation>
    <scope>NUCLEOTIDE SEQUENCE [LARGE SCALE GENOMIC DNA]</scope>
    <source>
        <strain evidence="3">FERA 1177</strain>
    </source>
</reference>
<evidence type="ECO:0000313" key="3">
    <source>
        <dbReference type="Proteomes" id="UP000291422"/>
    </source>
</evidence>
<feature type="compositionally biased region" description="Polar residues" evidence="1">
    <location>
        <begin position="198"/>
        <end position="236"/>
    </location>
</feature>
<feature type="compositionally biased region" description="Polar residues" evidence="1">
    <location>
        <begin position="262"/>
        <end position="271"/>
    </location>
</feature>
<name>A0A4Q4NR58_ALTAL</name>
<proteinExistence type="predicted"/>
<dbReference type="AlphaFoldDB" id="A0A4Q4NR58"/>
<dbReference type="Proteomes" id="UP000291422">
    <property type="component" value="Unassembled WGS sequence"/>
</dbReference>
<feature type="compositionally biased region" description="Polar residues" evidence="1">
    <location>
        <begin position="1"/>
        <end position="22"/>
    </location>
</feature>
<gene>
    <name evidence="2" type="ORF">AA0117_g3171</name>
</gene>
<feature type="compositionally biased region" description="Polar residues" evidence="1">
    <location>
        <begin position="50"/>
        <end position="62"/>
    </location>
</feature>
<dbReference type="PANTHER" id="PTHR28186:SF1">
    <property type="entry name" value="MEIOTICALLY UP-REGULATED GENE 9 PROTEIN"/>
    <property type="match status" value="1"/>
</dbReference>
<evidence type="ECO:0000256" key="1">
    <source>
        <dbReference type="SAM" id="MobiDB-lite"/>
    </source>
</evidence>
<comment type="caution">
    <text evidence="2">The sequence shown here is derived from an EMBL/GenBank/DDBJ whole genome shotgun (WGS) entry which is preliminary data.</text>
</comment>
<feature type="region of interest" description="Disordered" evidence="1">
    <location>
        <begin position="1"/>
        <end position="106"/>
    </location>
</feature>
<feature type="compositionally biased region" description="Polar residues" evidence="1">
    <location>
        <begin position="75"/>
        <end position="85"/>
    </location>
</feature>
<evidence type="ECO:0008006" key="4">
    <source>
        <dbReference type="Google" id="ProtNLM"/>
    </source>
</evidence>
<feature type="region of interest" description="Disordered" evidence="1">
    <location>
        <begin position="175"/>
        <end position="355"/>
    </location>
</feature>
<evidence type="ECO:0000313" key="2">
    <source>
        <dbReference type="EMBL" id="RYN80230.1"/>
    </source>
</evidence>
<dbReference type="EMBL" id="PDXD01000004">
    <property type="protein sequence ID" value="RYN80230.1"/>
    <property type="molecule type" value="Genomic_DNA"/>
</dbReference>
<feature type="compositionally biased region" description="Basic residues" evidence="1">
    <location>
        <begin position="346"/>
        <end position="355"/>
    </location>
</feature>
<dbReference type="PANTHER" id="PTHR28186">
    <property type="entry name" value="MEIOTICALLY UP-REGULATED GENE 9 PROTEIN"/>
    <property type="match status" value="1"/>
</dbReference>
<feature type="compositionally biased region" description="Basic and acidic residues" evidence="1">
    <location>
        <begin position="336"/>
        <end position="345"/>
    </location>
</feature>
<dbReference type="VEuPathDB" id="FungiDB:CC77DRAFT_972320"/>
<organism evidence="2 3">
    <name type="scientific">Alternaria alternata</name>
    <name type="common">Alternaria rot fungus</name>
    <name type="synonym">Torula alternata</name>
    <dbReference type="NCBI Taxonomy" id="5599"/>
    <lineage>
        <taxon>Eukaryota</taxon>
        <taxon>Fungi</taxon>
        <taxon>Dikarya</taxon>
        <taxon>Ascomycota</taxon>
        <taxon>Pezizomycotina</taxon>
        <taxon>Dothideomycetes</taxon>
        <taxon>Pleosporomycetidae</taxon>
        <taxon>Pleosporales</taxon>
        <taxon>Pleosporineae</taxon>
        <taxon>Pleosporaceae</taxon>
        <taxon>Alternaria</taxon>
        <taxon>Alternaria sect. Alternaria</taxon>
        <taxon>Alternaria alternata complex</taxon>
    </lineage>
</organism>
<dbReference type="Pfam" id="PF10295">
    <property type="entry name" value="DUF2406"/>
    <property type="match status" value="1"/>
</dbReference>
<feature type="compositionally biased region" description="Polar residues" evidence="1">
    <location>
        <begin position="243"/>
        <end position="253"/>
    </location>
</feature>
<protein>
    <recommendedName>
        <fullName evidence="4">DUF2406 domain-containing protein</fullName>
    </recommendedName>
</protein>
<accession>A0A4Q4NR58</accession>
<dbReference type="InterPro" id="IPR018809">
    <property type="entry name" value="DUF2406"/>
</dbReference>